<keyword evidence="7" id="KW-1185">Reference proteome</keyword>
<dbReference type="AlphaFoldDB" id="A0A507ZTB3"/>
<dbReference type="GO" id="GO:0046872">
    <property type="term" value="F:metal ion binding"/>
    <property type="evidence" value="ECO:0007669"/>
    <property type="project" value="UniProtKB-KW"/>
</dbReference>
<dbReference type="Gene3D" id="3.40.630.10">
    <property type="entry name" value="Zn peptidases"/>
    <property type="match status" value="1"/>
</dbReference>
<dbReference type="InterPro" id="IPR050178">
    <property type="entry name" value="AspA/AstE_fam"/>
</dbReference>
<keyword evidence="3" id="KW-0378">Hydrolase</keyword>
<dbReference type="EMBL" id="VIAR01000001">
    <property type="protein sequence ID" value="TQD40649.1"/>
    <property type="molecule type" value="Genomic_DNA"/>
</dbReference>
<gene>
    <name evidence="6" type="ORF">FKR84_01325</name>
</gene>
<comment type="cofactor">
    <cofactor evidence="1">
        <name>Zn(2+)</name>
        <dbReference type="ChEBI" id="CHEBI:29105"/>
    </cofactor>
</comment>
<dbReference type="GO" id="GO:0016788">
    <property type="term" value="F:hydrolase activity, acting on ester bonds"/>
    <property type="evidence" value="ECO:0007669"/>
    <property type="project" value="InterPro"/>
</dbReference>
<dbReference type="Pfam" id="PF24827">
    <property type="entry name" value="AstE_AspA_cat"/>
    <property type="match status" value="1"/>
</dbReference>
<evidence type="ECO:0000256" key="1">
    <source>
        <dbReference type="ARBA" id="ARBA00001947"/>
    </source>
</evidence>
<comment type="caution">
    <text evidence="6">The sequence shown here is derived from an EMBL/GenBank/DDBJ whole genome shotgun (WGS) entry which is preliminary data.</text>
</comment>
<dbReference type="InterPro" id="IPR055438">
    <property type="entry name" value="AstE_AspA_cat"/>
</dbReference>
<evidence type="ECO:0000313" key="7">
    <source>
        <dbReference type="Proteomes" id="UP000317169"/>
    </source>
</evidence>
<feature type="domain" description="Succinylglutamate desuccinylase/Aspartoacylase catalytic" evidence="5">
    <location>
        <begin position="18"/>
        <end position="130"/>
    </location>
</feature>
<protein>
    <submittedName>
        <fullName evidence="6">Succinylglutamate desuccinylase</fullName>
    </submittedName>
</protein>
<sequence length="301" mass="34444">MKDEVSRIIGKYTSGKAGPLLLISGGIHGNEPSGVIALQKVFKELEKTKPTINGILLGIAGNKKALNKEQRYIDEDLNRVWTKEKMQNNKANTHEEKEREEILQLLKDYPAQDYNKRYFMDCHTTSSDSLPYLSVQDVNDNDSWSKNFPTYIVRGFSDIITGDFDHYLSRSGFTGFVFEAGEHESKTAVENQEGMIWLCLKEACNLDLSQLSCYPECVENFKDKNAPPQKVFDIAYRHGLENKDEFKMEPGFQNFQEIEKGQLLAIQNGEEIRSKWNARIFMPLYQAQGNDGFFVIKEVKA</sequence>
<dbReference type="OrthoDB" id="1523003at2"/>
<evidence type="ECO:0000256" key="2">
    <source>
        <dbReference type="ARBA" id="ARBA00022723"/>
    </source>
</evidence>
<accession>A0A507ZTB3</accession>
<evidence type="ECO:0000259" key="5">
    <source>
        <dbReference type="Pfam" id="PF24827"/>
    </source>
</evidence>
<keyword evidence="4" id="KW-0862">Zinc</keyword>
<organism evidence="6 7">
    <name type="scientific">Haloflavibacter putidus</name>
    <dbReference type="NCBI Taxonomy" id="2576776"/>
    <lineage>
        <taxon>Bacteria</taxon>
        <taxon>Pseudomonadati</taxon>
        <taxon>Bacteroidota</taxon>
        <taxon>Flavobacteriia</taxon>
        <taxon>Flavobacteriales</taxon>
        <taxon>Flavobacteriaceae</taxon>
        <taxon>Haloflavibacter</taxon>
    </lineage>
</organism>
<dbReference type="SUPFAM" id="SSF53187">
    <property type="entry name" value="Zn-dependent exopeptidases"/>
    <property type="match status" value="1"/>
</dbReference>
<reference evidence="6 7" key="1">
    <citation type="submission" date="2019-06" db="EMBL/GenBank/DDBJ databases">
        <title>Flavibacter putida gen. nov., sp. nov., a novel marine bacterium of the family Flavobacteriaceae isolated from coastal seawater.</title>
        <authorList>
            <person name="Feng X."/>
        </authorList>
    </citation>
    <scope>NUCLEOTIDE SEQUENCE [LARGE SCALE GENOMIC DNA]</scope>
    <source>
        <strain evidence="6 7">PLHSN227</strain>
    </source>
</reference>
<dbReference type="GO" id="GO:0005829">
    <property type="term" value="C:cytosol"/>
    <property type="evidence" value="ECO:0007669"/>
    <property type="project" value="TreeGrafter"/>
</dbReference>
<evidence type="ECO:0000313" key="6">
    <source>
        <dbReference type="EMBL" id="TQD40649.1"/>
    </source>
</evidence>
<dbReference type="Proteomes" id="UP000317169">
    <property type="component" value="Unassembled WGS sequence"/>
</dbReference>
<keyword evidence="2" id="KW-0479">Metal-binding</keyword>
<evidence type="ECO:0000256" key="4">
    <source>
        <dbReference type="ARBA" id="ARBA00022833"/>
    </source>
</evidence>
<dbReference type="RefSeq" id="WP_141420380.1">
    <property type="nucleotide sequence ID" value="NZ_VIAR01000001.1"/>
</dbReference>
<name>A0A507ZTB3_9FLAO</name>
<dbReference type="PANTHER" id="PTHR15162">
    <property type="entry name" value="ASPARTOACYLASE"/>
    <property type="match status" value="1"/>
</dbReference>
<proteinExistence type="predicted"/>
<evidence type="ECO:0000256" key="3">
    <source>
        <dbReference type="ARBA" id="ARBA00022801"/>
    </source>
</evidence>
<dbReference type="PANTHER" id="PTHR15162:SF7">
    <property type="entry name" value="SUCCINYLGLUTAMATE DESUCCINYLASE"/>
    <property type="match status" value="1"/>
</dbReference>